<dbReference type="InterPro" id="IPR006680">
    <property type="entry name" value="Amidohydro-rel"/>
</dbReference>
<evidence type="ECO:0000256" key="1">
    <source>
        <dbReference type="ARBA" id="ARBA00006773"/>
    </source>
</evidence>
<dbReference type="Gene3D" id="2.30.40.10">
    <property type="entry name" value="Urease, subunit C, domain 1"/>
    <property type="match status" value="1"/>
</dbReference>
<dbReference type="HAMAP" id="MF_01518">
    <property type="entry name" value="Adenine_deamin"/>
    <property type="match status" value="1"/>
</dbReference>
<dbReference type="InterPro" id="IPR006679">
    <property type="entry name" value="Adenine_deam"/>
</dbReference>
<evidence type="ECO:0000313" key="9">
    <source>
        <dbReference type="EMBL" id="UUF07602.1"/>
    </source>
</evidence>
<accession>A0A9Q9FEI0</accession>
<keyword evidence="4 6" id="KW-0464">Manganese</keyword>
<evidence type="ECO:0000313" key="10">
    <source>
        <dbReference type="Proteomes" id="UP001058072"/>
    </source>
</evidence>
<dbReference type="InterPro" id="IPR011059">
    <property type="entry name" value="Metal-dep_hydrolase_composite"/>
</dbReference>
<dbReference type="EMBL" id="CP071250">
    <property type="protein sequence ID" value="UUF07602.1"/>
    <property type="molecule type" value="Genomic_DNA"/>
</dbReference>
<dbReference type="Proteomes" id="UP001058072">
    <property type="component" value="Chromosome"/>
</dbReference>
<dbReference type="GO" id="GO:0006146">
    <property type="term" value="P:adenine catabolic process"/>
    <property type="evidence" value="ECO:0007669"/>
    <property type="project" value="InterPro"/>
</dbReference>
<gene>
    <name evidence="6 9" type="primary">ade</name>
    <name evidence="9" type="ORF">J0J70_08155</name>
</gene>
<dbReference type="Pfam" id="PF01979">
    <property type="entry name" value="Amidohydro_1"/>
    <property type="match status" value="1"/>
</dbReference>
<name>A0A9Q9FEI0_9FIRM</name>
<evidence type="ECO:0000256" key="5">
    <source>
        <dbReference type="ARBA" id="ARBA00047720"/>
    </source>
</evidence>
<dbReference type="EC" id="3.5.4.2" evidence="2 6"/>
<evidence type="ECO:0000259" key="8">
    <source>
        <dbReference type="Pfam" id="PF13382"/>
    </source>
</evidence>
<comment type="catalytic activity">
    <reaction evidence="5 6">
        <text>adenine + H2O + H(+) = hypoxanthine + NH4(+)</text>
        <dbReference type="Rhea" id="RHEA:23688"/>
        <dbReference type="ChEBI" id="CHEBI:15377"/>
        <dbReference type="ChEBI" id="CHEBI:15378"/>
        <dbReference type="ChEBI" id="CHEBI:16708"/>
        <dbReference type="ChEBI" id="CHEBI:17368"/>
        <dbReference type="ChEBI" id="CHEBI:28938"/>
        <dbReference type="EC" id="3.5.4.2"/>
    </reaction>
</comment>
<dbReference type="CDD" id="cd01295">
    <property type="entry name" value="AdeC"/>
    <property type="match status" value="1"/>
</dbReference>
<dbReference type="AlphaFoldDB" id="A0A9Q9FEI0"/>
<dbReference type="InterPro" id="IPR032466">
    <property type="entry name" value="Metal_Hydrolase"/>
</dbReference>
<dbReference type="GO" id="GO:0000034">
    <property type="term" value="F:adenine deaminase activity"/>
    <property type="evidence" value="ECO:0007669"/>
    <property type="project" value="UniProtKB-UniRule"/>
</dbReference>
<dbReference type="NCBIfam" id="TIGR01178">
    <property type="entry name" value="ade"/>
    <property type="match status" value="1"/>
</dbReference>
<reference evidence="9" key="1">
    <citation type="submission" date="2021-03" db="EMBL/GenBank/DDBJ databases">
        <title>Comparative Genomics and Metabolomics in the genus Turicibacter.</title>
        <authorList>
            <person name="Maki J."/>
            <person name="Looft T."/>
        </authorList>
    </citation>
    <scope>NUCLEOTIDE SEQUENCE</scope>
    <source>
        <strain evidence="9">ISU324</strain>
    </source>
</reference>
<proteinExistence type="inferred from homology"/>
<comment type="cofactor">
    <cofactor evidence="6">
        <name>Mn(2+)</name>
        <dbReference type="ChEBI" id="CHEBI:29035"/>
    </cofactor>
</comment>
<dbReference type="SUPFAM" id="SSF51338">
    <property type="entry name" value="Composite domain of metallo-dependent hydrolases"/>
    <property type="match status" value="1"/>
</dbReference>
<sequence>MKEKLMELKTRIKCASNQQKASFVIKNITVIDVFQNDRFMADVAIEAGYIIGIGSYEGINEIDGTNKYICPGLIDAHAHIESSLVSPKEYYKEALKHGITSMITDPHEIANVLGGKGIELMLNLSKNIPFDMYVMLPSCVPATTFENSGATLLAADLNPLYCHEKVIGLAEVMNFPAVLNGDDDMLQKLVDATTKGYRIDGHGASFDLNQLNAYITAGILTDHECHTAEEVIERLRRGMYVLMREGSVAKNLKDLIQVASISNSRRICFCTDDKHIDDLIREGSIDQAIKIAVNSGLKIETAIQMSTLNTAECYQLKNKGAIAPGFIADFIILDELETFKINSVYKNGKCVVRQGQLQLDEERENKRFIFENTVHLPENLSEKSFEIQASNCQKLNVIEIIPNKLETIHRQYELKALNMTNDVRSCIEEDLLKVAVIERHHLTGNIGLGMLKGLKLQKGAIATTISHDSHNLIVCGTNDADMLEAAKQLKNIGGGIVVVNEGKVLAQIALEIAGLITARPAHEVVSELSLLHEALEQLSPNLGFNPFLTLSFLTLPVIPSIKLTDKGLFDVTIFDFIPVTE</sequence>
<evidence type="ECO:0000259" key="7">
    <source>
        <dbReference type="Pfam" id="PF01979"/>
    </source>
</evidence>
<feature type="domain" description="Amidohydrolase-related" evidence="7">
    <location>
        <begin position="68"/>
        <end position="351"/>
    </location>
</feature>
<evidence type="ECO:0000256" key="3">
    <source>
        <dbReference type="ARBA" id="ARBA00022801"/>
    </source>
</evidence>
<dbReference type="Gene3D" id="3.20.20.140">
    <property type="entry name" value="Metal-dependent hydrolases"/>
    <property type="match status" value="1"/>
</dbReference>
<comment type="similarity">
    <text evidence="1 6">Belongs to the metallo-dependent hydrolases superfamily. Adenine deaminase family.</text>
</comment>
<feature type="domain" description="Adenine deaminase C-terminal" evidence="8">
    <location>
        <begin position="413"/>
        <end position="573"/>
    </location>
</feature>
<dbReference type="RefSeq" id="WP_055244198.1">
    <property type="nucleotide sequence ID" value="NZ_CP071250.1"/>
</dbReference>
<evidence type="ECO:0000256" key="2">
    <source>
        <dbReference type="ARBA" id="ARBA00012782"/>
    </source>
</evidence>
<keyword evidence="3 6" id="KW-0378">Hydrolase</keyword>
<dbReference type="Pfam" id="PF13382">
    <property type="entry name" value="Adenine_deam_C"/>
    <property type="match status" value="1"/>
</dbReference>
<evidence type="ECO:0000256" key="6">
    <source>
        <dbReference type="HAMAP-Rule" id="MF_01518"/>
    </source>
</evidence>
<organism evidence="9 10">
    <name type="scientific">Turicibacter bilis</name>
    <dbReference type="NCBI Taxonomy" id="2735723"/>
    <lineage>
        <taxon>Bacteria</taxon>
        <taxon>Bacillati</taxon>
        <taxon>Bacillota</taxon>
        <taxon>Erysipelotrichia</taxon>
        <taxon>Erysipelotrichales</taxon>
        <taxon>Turicibacteraceae</taxon>
        <taxon>Turicibacter</taxon>
    </lineage>
</organism>
<dbReference type="InterPro" id="IPR026912">
    <property type="entry name" value="Adenine_deam_C"/>
</dbReference>
<evidence type="ECO:0000256" key="4">
    <source>
        <dbReference type="ARBA" id="ARBA00023211"/>
    </source>
</evidence>
<dbReference type="PANTHER" id="PTHR11113:SF2">
    <property type="entry name" value="ADENINE DEAMINASE"/>
    <property type="match status" value="1"/>
</dbReference>
<dbReference type="PANTHER" id="PTHR11113">
    <property type="entry name" value="N-ACETYLGLUCOSAMINE-6-PHOSPHATE DEACETYLASE"/>
    <property type="match status" value="1"/>
</dbReference>
<dbReference type="SUPFAM" id="SSF51556">
    <property type="entry name" value="Metallo-dependent hydrolases"/>
    <property type="match status" value="1"/>
</dbReference>
<protein>
    <recommendedName>
        <fullName evidence="2 6">Adenine deaminase</fullName>
        <shortName evidence="6">Adenase</shortName>
        <shortName evidence="6">Adenine aminase</shortName>
        <ecNumber evidence="2 6">3.5.4.2</ecNumber>
    </recommendedName>
</protein>